<feature type="region of interest" description="Disordered" evidence="1">
    <location>
        <begin position="1"/>
        <end position="53"/>
    </location>
</feature>
<dbReference type="RefSeq" id="WP_306271545.1">
    <property type="nucleotide sequence ID" value="NZ_CP130472.1"/>
</dbReference>
<dbReference type="Gene3D" id="3.30.1530.10">
    <property type="entry name" value="manganese catalase, domain 2, chain A"/>
    <property type="match status" value="1"/>
</dbReference>
<dbReference type="KEGG" id="mprn:Q3V37_22570"/>
<keyword evidence="3" id="KW-1185">Reference proteome</keyword>
<evidence type="ECO:0000256" key="1">
    <source>
        <dbReference type="SAM" id="MobiDB-lite"/>
    </source>
</evidence>
<sequence>MRSPRRGRRSSPGSGPTPDGKGEFRYDDNPVANAPEPALAPGDPRLYGTNPGMVGGMVNTVKSKLT</sequence>
<protein>
    <submittedName>
        <fullName evidence="2">Uncharacterized protein</fullName>
    </submittedName>
</protein>
<evidence type="ECO:0000313" key="3">
    <source>
        <dbReference type="Proteomes" id="UP001235874"/>
    </source>
</evidence>
<name>A0AAJ6HP31_9ACTN</name>
<proteinExistence type="predicted"/>
<accession>A0AAJ6HP31</accession>
<dbReference type="EMBL" id="CP130472">
    <property type="protein sequence ID" value="WLS44166.1"/>
    <property type="molecule type" value="Genomic_DNA"/>
</dbReference>
<gene>
    <name evidence="2" type="ORF">Q3V37_22570</name>
</gene>
<evidence type="ECO:0000313" key="2">
    <source>
        <dbReference type="EMBL" id="WLS44166.1"/>
    </source>
</evidence>
<organism evidence="2 3">
    <name type="scientific">Micromonospora profundi</name>
    <dbReference type="NCBI Taxonomy" id="1420889"/>
    <lineage>
        <taxon>Bacteria</taxon>
        <taxon>Bacillati</taxon>
        <taxon>Actinomycetota</taxon>
        <taxon>Actinomycetes</taxon>
        <taxon>Micromonosporales</taxon>
        <taxon>Micromonosporaceae</taxon>
        <taxon>Micromonospora</taxon>
    </lineage>
</organism>
<dbReference type="AlphaFoldDB" id="A0AAJ6HP31"/>
<reference evidence="2 3" key="1">
    <citation type="submission" date="2023-07" db="EMBL/GenBank/DDBJ databases">
        <title>Micromonospora profundi TRM 95458 converts glycerol to a new osmotic compound.</title>
        <authorList>
            <person name="Lu D."/>
        </authorList>
    </citation>
    <scope>NUCLEOTIDE SEQUENCE [LARGE SCALE GENOMIC DNA]</scope>
    <source>
        <strain evidence="2 3">TRM95458</strain>
    </source>
</reference>
<dbReference type="InterPro" id="IPR027407">
    <property type="entry name" value="Mn_catalase_C"/>
</dbReference>
<dbReference type="Proteomes" id="UP001235874">
    <property type="component" value="Chromosome"/>
</dbReference>